<sequence length="54" mass="6663">MQNKICNILFKLPFLVHIYQYFEKIGCFFIMKAYKISLILQLFFKHSYHGKRFI</sequence>
<dbReference type="EMBL" id="SOAG01000001">
    <property type="protein sequence ID" value="TDS66145.1"/>
    <property type="molecule type" value="Genomic_DNA"/>
</dbReference>
<feature type="transmembrane region" description="Helical" evidence="1">
    <location>
        <begin position="21"/>
        <end position="44"/>
    </location>
</feature>
<dbReference type="AlphaFoldDB" id="A0A4R7FBW4"/>
<name>A0A4R7FBW4_9FLAO</name>
<dbReference type="Proteomes" id="UP000295215">
    <property type="component" value="Unassembled WGS sequence"/>
</dbReference>
<comment type="caution">
    <text evidence="2">The sequence shown here is derived from an EMBL/GenBank/DDBJ whole genome shotgun (WGS) entry which is preliminary data.</text>
</comment>
<evidence type="ECO:0000313" key="2">
    <source>
        <dbReference type="EMBL" id="TDS66145.1"/>
    </source>
</evidence>
<keyword evidence="1" id="KW-0812">Transmembrane</keyword>
<keyword evidence="1" id="KW-0472">Membrane</keyword>
<gene>
    <name evidence="2" type="ORF">C8P70_10140</name>
</gene>
<keyword evidence="1" id="KW-1133">Transmembrane helix</keyword>
<evidence type="ECO:0000313" key="3">
    <source>
        <dbReference type="Proteomes" id="UP000295215"/>
    </source>
</evidence>
<organism evidence="2 3">
    <name type="scientific">Myroides indicus</name>
    <dbReference type="NCBI Taxonomy" id="1323422"/>
    <lineage>
        <taxon>Bacteria</taxon>
        <taxon>Pseudomonadati</taxon>
        <taxon>Bacteroidota</taxon>
        <taxon>Flavobacteriia</taxon>
        <taxon>Flavobacteriales</taxon>
        <taxon>Flavobacteriaceae</taxon>
        <taxon>Myroides</taxon>
    </lineage>
</organism>
<proteinExistence type="predicted"/>
<keyword evidence="3" id="KW-1185">Reference proteome</keyword>
<reference evidence="2 3" key="1">
    <citation type="submission" date="2019-03" db="EMBL/GenBank/DDBJ databases">
        <title>Genomic Encyclopedia of Archaeal and Bacterial Type Strains, Phase II (KMG-II): from individual species to whole genera.</title>
        <authorList>
            <person name="Goeker M."/>
        </authorList>
    </citation>
    <scope>NUCLEOTIDE SEQUENCE [LARGE SCALE GENOMIC DNA]</scope>
    <source>
        <strain evidence="2 3">DSM 28213</strain>
    </source>
</reference>
<accession>A0A4R7FBW4</accession>
<evidence type="ECO:0000256" key="1">
    <source>
        <dbReference type="SAM" id="Phobius"/>
    </source>
</evidence>
<protein>
    <submittedName>
        <fullName evidence="2">Uncharacterized protein</fullName>
    </submittedName>
</protein>